<dbReference type="EMBL" id="BAABWN010000003">
    <property type="protein sequence ID" value="GAA6167458.1"/>
    <property type="molecule type" value="Genomic_DNA"/>
</dbReference>
<gene>
    <name evidence="1" type="ORF">NBRC116591_12680</name>
</gene>
<dbReference type="SUPFAM" id="SSF159238">
    <property type="entry name" value="SO1590-like"/>
    <property type="match status" value="1"/>
</dbReference>
<dbReference type="Gene3D" id="2.40.350.10">
    <property type="entry name" value="SO1590-like"/>
    <property type="match status" value="1"/>
</dbReference>
<dbReference type="InterPro" id="IPR023159">
    <property type="entry name" value="SO1590-like_sf"/>
</dbReference>
<dbReference type="Proteomes" id="UP001465153">
    <property type="component" value="Unassembled WGS sequence"/>
</dbReference>
<evidence type="ECO:0000313" key="1">
    <source>
        <dbReference type="EMBL" id="GAA6167458.1"/>
    </source>
</evidence>
<comment type="caution">
    <text evidence="1">The sequence shown here is derived from an EMBL/GenBank/DDBJ whole genome shotgun (WGS) entry which is preliminary data.</text>
</comment>
<dbReference type="Pfam" id="PF11528">
    <property type="entry name" value="DUF3224"/>
    <property type="match status" value="1"/>
</dbReference>
<dbReference type="InterPro" id="IPR021607">
    <property type="entry name" value="DUF3224"/>
</dbReference>
<sequence>MALTIIEGSFDVALTSQQSSLEGKHGITFGKMHIHKTYSGQLQASSVGEMFTTLTQQKGSAGYIAREQVEGTLVGRQGSFVLQHFGSMNRGDQTLILEVVPDSGTGELMSLSGSMKIEIAEDGKHFYTFEFEL</sequence>
<keyword evidence="2" id="KW-1185">Reference proteome</keyword>
<accession>A0ABQ0A727</accession>
<protein>
    <submittedName>
        <fullName evidence="1">DUF3224 domain-containing protein</fullName>
    </submittedName>
</protein>
<organism evidence="1 2">
    <name type="scientific">Sessilibacter corallicola</name>
    <dbReference type="NCBI Taxonomy" id="2904075"/>
    <lineage>
        <taxon>Bacteria</taxon>
        <taxon>Pseudomonadati</taxon>
        <taxon>Pseudomonadota</taxon>
        <taxon>Gammaproteobacteria</taxon>
        <taxon>Cellvibrionales</taxon>
        <taxon>Cellvibrionaceae</taxon>
        <taxon>Sessilibacter</taxon>
    </lineage>
</organism>
<dbReference type="RefSeq" id="WP_233088519.1">
    <property type="nucleotide sequence ID" value="NZ_BAABWN010000003.1"/>
</dbReference>
<proteinExistence type="predicted"/>
<reference evidence="1 2" key="1">
    <citation type="submission" date="2024-04" db="EMBL/GenBank/DDBJ databases">
        <title>Draft genome sequence of Sessilibacter corallicola NBRC 116591.</title>
        <authorList>
            <person name="Miyakawa T."/>
            <person name="Kusuya Y."/>
            <person name="Miura T."/>
        </authorList>
    </citation>
    <scope>NUCLEOTIDE SEQUENCE [LARGE SCALE GENOMIC DNA]</scope>
    <source>
        <strain evidence="1 2">KU-00831-HH</strain>
    </source>
</reference>
<evidence type="ECO:0000313" key="2">
    <source>
        <dbReference type="Proteomes" id="UP001465153"/>
    </source>
</evidence>
<name>A0ABQ0A727_9GAMM</name>